<accession>A0A848RJ06</accession>
<dbReference type="GO" id="GO:0005737">
    <property type="term" value="C:cytoplasm"/>
    <property type="evidence" value="ECO:0007669"/>
    <property type="project" value="UniProtKB-SubCell"/>
</dbReference>
<dbReference type="FunFam" id="2.30.22.10:FF:000001">
    <property type="entry name" value="Protein GrpE"/>
    <property type="match status" value="1"/>
</dbReference>
<evidence type="ECO:0000256" key="2">
    <source>
        <dbReference type="ARBA" id="ARBA00009054"/>
    </source>
</evidence>
<dbReference type="AlphaFoldDB" id="A0A848RJ06"/>
<comment type="caution">
    <text evidence="14">The sequence shown here is derived from an EMBL/GenBank/DDBJ whole genome shotgun (WGS) entry which is preliminary data.</text>
</comment>
<dbReference type="NCBIfam" id="NF010738">
    <property type="entry name" value="PRK14140.1"/>
    <property type="match status" value="1"/>
</dbReference>
<dbReference type="InterPro" id="IPR009012">
    <property type="entry name" value="GrpE_head"/>
</dbReference>
<dbReference type="HAMAP" id="MF_01151">
    <property type="entry name" value="GrpE"/>
    <property type="match status" value="1"/>
</dbReference>
<comment type="similarity">
    <text evidence="2 10 12">Belongs to the GrpE family.</text>
</comment>
<evidence type="ECO:0000313" key="14">
    <source>
        <dbReference type="EMBL" id="NMW84312.1"/>
    </source>
</evidence>
<comment type="function">
    <text evidence="7 10 11">Participates actively in the response to hyperosmotic and heat shock by preventing the aggregation of stress-denatured proteins, in association with DnaK and GrpE. It is the nucleotide exchange factor for DnaK and may function as a thermosensor. Unfolded proteins bind initially to DnaJ; upon interaction with the DnaJ-bound protein, DnaK hydrolyzes its bound ATP, resulting in the formation of a stable complex. GrpE releases ADP from DnaK; ATP binding to DnaK triggers the release of the substrate protein, thus completing the reaction cycle. Several rounds of ATP-dependent interactions between DnaJ, DnaK and GrpE are required for fully efficient folding.</text>
</comment>
<evidence type="ECO:0000256" key="12">
    <source>
        <dbReference type="RuleBase" id="RU004478"/>
    </source>
</evidence>
<evidence type="ECO:0000256" key="6">
    <source>
        <dbReference type="ARBA" id="ARBA00023186"/>
    </source>
</evidence>
<dbReference type="Proteomes" id="UP000568273">
    <property type="component" value="Unassembled WGS sequence"/>
</dbReference>
<keyword evidence="6 10" id="KW-0143">Chaperone</keyword>
<dbReference type="GO" id="GO:0051082">
    <property type="term" value="F:unfolded protein binding"/>
    <property type="evidence" value="ECO:0007669"/>
    <property type="project" value="TreeGrafter"/>
</dbReference>
<dbReference type="PROSITE" id="PS01071">
    <property type="entry name" value="GRPE"/>
    <property type="match status" value="1"/>
</dbReference>
<evidence type="ECO:0000256" key="7">
    <source>
        <dbReference type="ARBA" id="ARBA00053401"/>
    </source>
</evidence>
<gene>
    <name evidence="10 14" type="primary">grpE</name>
    <name evidence="14" type="ORF">HKO22_00960</name>
</gene>
<dbReference type="Gene3D" id="2.30.22.10">
    <property type="entry name" value="Head domain of nucleotide exchange factor GrpE"/>
    <property type="match status" value="1"/>
</dbReference>
<evidence type="ECO:0000256" key="11">
    <source>
        <dbReference type="RuleBase" id="RU000639"/>
    </source>
</evidence>
<proteinExistence type="inferred from homology"/>
<evidence type="ECO:0000256" key="8">
    <source>
        <dbReference type="ARBA" id="ARBA00072274"/>
    </source>
</evidence>
<evidence type="ECO:0000256" key="4">
    <source>
        <dbReference type="ARBA" id="ARBA00022490"/>
    </source>
</evidence>
<evidence type="ECO:0000256" key="13">
    <source>
        <dbReference type="SAM" id="MobiDB-lite"/>
    </source>
</evidence>
<dbReference type="SUPFAM" id="SSF51064">
    <property type="entry name" value="Head domain of nucleotide exchange factor GrpE"/>
    <property type="match status" value="1"/>
</dbReference>
<dbReference type="RefSeq" id="WP_169967894.1">
    <property type="nucleotide sequence ID" value="NZ_JABDSR010000001.1"/>
</dbReference>
<reference evidence="14" key="1">
    <citation type="submission" date="2020-04" db="EMBL/GenBank/DDBJ databases">
        <title>Peptoniphilus sp. nov. isolated from swine feces.</title>
        <authorList>
            <person name="Ryu S.W."/>
        </authorList>
    </citation>
    <scope>NUCLEOTIDE SEQUENCE [LARGE SCALE GENOMIC DNA]</scope>
    <source>
        <strain evidence="14">AGMB00490</strain>
    </source>
</reference>
<dbReference type="Gene3D" id="3.90.20.20">
    <property type="match status" value="1"/>
</dbReference>
<evidence type="ECO:0000256" key="3">
    <source>
        <dbReference type="ARBA" id="ARBA00011738"/>
    </source>
</evidence>
<comment type="subcellular location">
    <subcellularLocation>
        <location evidence="1 10">Cytoplasm</location>
    </subcellularLocation>
</comment>
<dbReference type="EMBL" id="JABDSR010000001">
    <property type="protein sequence ID" value="NMW84312.1"/>
    <property type="molecule type" value="Genomic_DNA"/>
</dbReference>
<feature type="compositionally biased region" description="Basic and acidic residues" evidence="13">
    <location>
        <begin position="1"/>
        <end position="23"/>
    </location>
</feature>
<keyword evidence="15" id="KW-1185">Reference proteome</keyword>
<dbReference type="CDD" id="cd00446">
    <property type="entry name" value="GrpE"/>
    <property type="match status" value="1"/>
</dbReference>
<dbReference type="InterPro" id="IPR013805">
    <property type="entry name" value="GrpE_CC"/>
</dbReference>
<evidence type="ECO:0000256" key="10">
    <source>
        <dbReference type="HAMAP-Rule" id="MF_01151"/>
    </source>
</evidence>
<comment type="subunit">
    <text evidence="3 10">Homodimer.</text>
</comment>
<dbReference type="GO" id="GO:0006457">
    <property type="term" value="P:protein folding"/>
    <property type="evidence" value="ECO:0007669"/>
    <property type="project" value="InterPro"/>
</dbReference>
<evidence type="ECO:0000256" key="9">
    <source>
        <dbReference type="ARBA" id="ARBA00076414"/>
    </source>
</evidence>
<dbReference type="PRINTS" id="PR00773">
    <property type="entry name" value="GRPEPROTEIN"/>
</dbReference>
<name>A0A848RJ06_9FIRM</name>
<evidence type="ECO:0000256" key="5">
    <source>
        <dbReference type="ARBA" id="ARBA00023016"/>
    </source>
</evidence>
<feature type="region of interest" description="Disordered" evidence="13">
    <location>
        <begin position="1"/>
        <end position="44"/>
    </location>
</feature>
<dbReference type="PANTHER" id="PTHR21237:SF23">
    <property type="entry name" value="GRPE PROTEIN HOMOLOG, MITOCHONDRIAL"/>
    <property type="match status" value="1"/>
</dbReference>
<keyword evidence="5 10" id="KW-0346">Stress response</keyword>
<dbReference type="SUPFAM" id="SSF58014">
    <property type="entry name" value="Coiled-coil domain of nucleotide exchange factor GrpE"/>
    <property type="match status" value="1"/>
</dbReference>
<sequence>MTNDDIKKEDIKKEEDIKEEAVNENKNINNENISNDTKTEEDSEKIIDYESDDEKYQALTDKFMRLQADFANYKRRTEAQKAEYIELGVKKVVNDLLPVIDNFERAMNSIGDRDSTYDGIMMIKDQLTEVLKKEGIVEMKALGEEFDPMYHHAVLTEDSDEYDSGYVIEVLQKGYLINDKTLRPAMVKVSQ</sequence>
<feature type="compositionally biased region" description="Low complexity" evidence="13">
    <location>
        <begin position="24"/>
        <end position="35"/>
    </location>
</feature>
<keyword evidence="4 10" id="KW-0963">Cytoplasm</keyword>
<evidence type="ECO:0000256" key="1">
    <source>
        <dbReference type="ARBA" id="ARBA00004496"/>
    </source>
</evidence>
<dbReference type="GO" id="GO:0000774">
    <property type="term" value="F:adenyl-nucleotide exchange factor activity"/>
    <property type="evidence" value="ECO:0007669"/>
    <property type="project" value="InterPro"/>
</dbReference>
<organism evidence="14 15">
    <name type="scientific">Peptoniphilus faecalis</name>
    <dbReference type="NCBI Taxonomy" id="2731255"/>
    <lineage>
        <taxon>Bacteria</taxon>
        <taxon>Bacillati</taxon>
        <taxon>Bacillota</taxon>
        <taxon>Tissierellia</taxon>
        <taxon>Tissierellales</taxon>
        <taxon>Peptoniphilaceae</taxon>
        <taxon>Peptoniphilus</taxon>
    </lineage>
</organism>
<protein>
    <recommendedName>
        <fullName evidence="8 10">Protein GrpE</fullName>
    </recommendedName>
    <alternativeName>
        <fullName evidence="9 10">HSP-70 cofactor</fullName>
    </alternativeName>
</protein>
<evidence type="ECO:0000313" key="15">
    <source>
        <dbReference type="Proteomes" id="UP000568273"/>
    </source>
</evidence>
<dbReference type="Pfam" id="PF01025">
    <property type="entry name" value="GrpE"/>
    <property type="match status" value="1"/>
</dbReference>
<dbReference type="GO" id="GO:0042803">
    <property type="term" value="F:protein homodimerization activity"/>
    <property type="evidence" value="ECO:0007669"/>
    <property type="project" value="InterPro"/>
</dbReference>
<dbReference type="GO" id="GO:0051087">
    <property type="term" value="F:protein-folding chaperone binding"/>
    <property type="evidence" value="ECO:0007669"/>
    <property type="project" value="InterPro"/>
</dbReference>
<dbReference type="InterPro" id="IPR000740">
    <property type="entry name" value="GrpE"/>
</dbReference>
<dbReference type="PANTHER" id="PTHR21237">
    <property type="entry name" value="GRPE PROTEIN"/>
    <property type="match status" value="1"/>
</dbReference>